<protein>
    <submittedName>
        <fullName evidence="1">Uncharacterized protein</fullName>
    </submittedName>
</protein>
<dbReference type="AlphaFoldDB" id="A0A951QK03"/>
<proteinExistence type="predicted"/>
<comment type="caution">
    <text evidence="1">The sequence shown here is derived from an EMBL/GenBank/DDBJ whole genome shotgun (WGS) entry which is preliminary data.</text>
</comment>
<dbReference type="EMBL" id="JAHHGZ010000009">
    <property type="protein sequence ID" value="MBW4667849.1"/>
    <property type="molecule type" value="Genomic_DNA"/>
</dbReference>
<name>A0A951QK03_9CYAN</name>
<evidence type="ECO:0000313" key="2">
    <source>
        <dbReference type="Proteomes" id="UP000729701"/>
    </source>
</evidence>
<reference evidence="1" key="1">
    <citation type="submission" date="2021-05" db="EMBL/GenBank/DDBJ databases">
        <authorList>
            <person name="Pietrasiak N."/>
            <person name="Ward R."/>
            <person name="Stajich J.E."/>
            <person name="Kurbessoian T."/>
        </authorList>
    </citation>
    <scope>NUCLEOTIDE SEQUENCE</scope>
    <source>
        <strain evidence="1">GSE-NOS-MK-12-04C</strain>
    </source>
</reference>
<reference evidence="1" key="2">
    <citation type="journal article" date="2022" name="Microbiol. Resour. Announc.">
        <title>Metagenome Sequencing to Explore Phylogenomics of Terrestrial Cyanobacteria.</title>
        <authorList>
            <person name="Ward R.D."/>
            <person name="Stajich J.E."/>
            <person name="Johansen J.R."/>
            <person name="Huntemann M."/>
            <person name="Clum A."/>
            <person name="Foster B."/>
            <person name="Foster B."/>
            <person name="Roux S."/>
            <person name="Palaniappan K."/>
            <person name="Varghese N."/>
            <person name="Mukherjee S."/>
            <person name="Reddy T.B.K."/>
            <person name="Daum C."/>
            <person name="Copeland A."/>
            <person name="Chen I.A."/>
            <person name="Ivanova N.N."/>
            <person name="Kyrpides N.C."/>
            <person name="Shapiro N."/>
            <person name="Eloe-Fadrosh E.A."/>
            <person name="Pietrasiak N."/>
        </authorList>
    </citation>
    <scope>NUCLEOTIDE SEQUENCE</scope>
    <source>
        <strain evidence="1">GSE-NOS-MK-12-04C</strain>
    </source>
</reference>
<accession>A0A951QK03</accession>
<organism evidence="1 2">
    <name type="scientific">Cyanomargarita calcarea GSE-NOS-MK-12-04C</name>
    <dbReference type="NCBI Taxonomy" id="2839659"/>
    <lineage>
        <taxon>Bacteria</taxon>
        <taxon>Bacillati</taxon>
        <taxon>Cyanobacteriota</taxon>
        <taxon>Cyanophyceae</taxon>
        <taxon>Nostocales</taxon>
        <taxon>Cyanomargaritaceae</taxon>
        <taxon>Cyanomargarita</taxon>
    </lineage>
</organism>
<gene>
    <name evidence="1" type="ORF">KME60_10560</name>
</gene>
<dbReference type="Proteomes" id="UP000729701">
    <property type="component" value="Unassembled WGS sequence"/>
</dbReference>
<evidence type="ECO:0000313" key="1">
    <source>
        <dbReference type="EMBL" id="MBW4667849.1"/>
    </source>
</evidence>
<sequence>MSWKPYALDEKARQLVKNALEGDKGIKEASKQAFKESYKMRETVVYGLERFWGEAKRHDESSALAKYWKATWDVLAEILEKTEVKLPKHSKVAAMADELWKLPREDQQIALAVLTQLCDCMVWWTQRYKNDAKK</sequence>